<dbReference type="SUPFAM" id="SSF89895">
    <property type="entry name" value="FYSH domain"/>
    <property type="match status" value="1"/>
</dbReference>
<dbReference type="Pfam" id="PF01172">
    <property type="entry name" value="SBDS_N"/>
    <property type="match status" value="1"/>
</dbReference>
<accession>A0A8J9S0H2</accession>
<reference evidence="2" key="1">
    <citation type="submission" date="2022-02" db="EMBL/GenBank/DDBJ databases">
        <authorList>
            <person name="Giguere J D."/>
        </authorList>
    </citation>
    <scope>NUCLEOTIDE SEQUENCE</scope>
    <source>
        <strain evidence="2">CCAP 1055/1</strain>
    </source>
</reference>
<name>A0A8J9S0H2_PHATR</name>
<evidence type="ECO:0000259" key="1">
    <source>
        <dbReference type="Pfam" id="PF01172"/>
    </source>
</evidence>
<dbReference type="InterPro" id="IPR036786">
    <property type="entry name" value="Ribosome_mat_SBDS_N_sf"/>
</dbReference>
<evidence type="ECO:0000313" key="2">
    <source>
        <dbReference type="EMBL" id="CAG9278149.1"/>
    </source>
</evidence>
<feature type="non-terminal residue" evidence="2">
    <location>
        <position position="118"/>
    </location>
</feature>
<dbReference type="AlphaFoldDB" id="A0A8J9S0H2"/>
<dbReference type="InterPro" id="IPR019783">
    <property type="entry name" value="SDO1/SBDS_N"/>
</dbReference>
<proteinExistence type="predicted"/>
<sequence>MPLKQLIFTPQDIQDSSERPITMVLLVDEDMYEKQKKDKSIPMVNVVDSFQVFKYEKPGSSGRLAKPTKEEIEGTFGTSKEEDVVLFMLENGTLHGKMVLEHDARNSYPGKWESRSHW</sequence>
<dbReference type="Gene3D" id="3.30.1250.10">
    <property type="entry name" value="Ribosome maturation protein SBDS, N-terminal domain"/>
    <property type="match status" value="1"/>
</dbReference>
<protein>
    <recommendedName>
        <fullName evidence="1">Ribosome maturation protein SDO1/SBDS N-terminal domain-containing protein</fullName>
    </recommendedName>
</protein>
<organism evidence="2">
    <name type="scientific">Phaeodactylum tricornutum</name>
    <name type="common">Diatom</name>
    <dbReference type="NCBI Taxonomy" id="2850"/>
    <lineage>
        <taxon>Eukaryota</taxon>
        <taxon>Sar</taxon>
        <taxon>Stramenopiles</taxon>
        <taxon>Ochrophyta</taxon>
        <taxon>Bacillariophyta</taxon>
        <taxon>Bacillariophyceae</taxon>
        <taxon>Bacillariophycidae</taxon>
        <taxon>Naviculales</taxon>
        <taxon>Phaeodactylaceae</taxon>
        <taxon>Phaeodactylum</taxon>
    </lineage>
</organism>
<dbReference type="EMBL" id="OU594951">
    <property type="protein sequence ID" value="CAG9278149.1"/>
    <property type="molecule type" value="Genomic_DNA"/>
</dbReference>
<dbReference type="Proteomes" id="UP000836788">
    <property type="component" value="Chromosome 10"/>
</dbReference>
<gene>
    <name evidence="2" type="ORF">PTTT1_LOCUS6009</name>
</gene>
<feature type="domain" description="Ribosome maturation protein SDO1/SBDS N-terminal" evidence="1">
    <location>
        <begin position="23"/>
        <end position="96"/>
    </location>
</feature>